<comment type="similarity">
    <text evidence="2">Belongs to the DedA family.</text>
</comment>
<proteinExistence type="inferred from homology"/>
<dbReference type="Proteomes" id="UP000627369">
    <property type="component" value="Unassembled WGS sequence"/>
</dbReference>
<sequence length="259" mass="27423">MPLFATRVVPGRNFRGPVLELISTVLSATEVWILAMAASPWIYPAMFAFATIDGFFPPLPSESVVITLAVSAHSTGTPWIWLVLVAAAAGAWVGDQIAYQIGRMIGTDRVPFLQTPRGRRAVAWAERALARRGASFILAARYIPIGRVAVNMTAGAVGYPRRRFMFIAAIAAVMWAFYSAGIGLVAAQWLGHEPLLAISIGVVLGVAMGFVVDKVVGWFSHRELDDDVHPAGGHDGGKGADQKVTVPPSDSDGATGAGA</sequence>
<keyword evidence="11" id="KW-1185">Reference proteome</keyword>
<keyword evidence="4 8" id="KW-0812">Transmembrane</keyword>
<protein>
    <submittedName>
        <fullName evidence="10">Membrane protein</fullName>
    </submittedName>
</protein>
<reference evidence="10" key="2">
    <citation type="submission" date="2020-09" db="EMBL/GenBank/DDBJ databases">
        <authorList>
            <person name="Sun Q."/>
            <person name="Zhou Y."/>
        </authorList>
    </citation>
    <scope>NUCLEOTIDE SEQUENCE</scope>
    <source>
        <strain evidence="10">CGMCC 4.7398</strain>
    </source>
</reference>
<organism evidence="10 11">
    <name type="scientific">Promicromonospora soli</name>
    <dbReference type="NCBI Taxonomy" id="2035533"/>
    <lineage>
        <taxon>Bacteria</taxon>
        <taxon>Bacillati</taxon>
        <taxon>Actinomycetota</taxon>
        <taxon>Actinomycetes</taxon>
        <taxon>Micrococcales</taxon>
        <taxon>Promicromonosporaceae</taxon>
        <taxon>Promicromonospora</taxon>
    </lineage>
</organism>
<evidence type="ECO:0000313" key="10">
    <source>
        <dbReference type="EMBL" id="GHH72233.1"/>
    </source>
</evidence>
<keyword evidence="6 8" id="KW-0472">Membrane</keyword>
<evidence type="ECO:0000256" key="6">
    <source>
        <dbReference type="ARBA" id="ARBA00023136"/>
    </source>
</evidence>
<name>A0A919FTR6_9MICO</name>
<evidence type="ECO:0000256" key="1">
    <source>
        <dbReference type="ARBA" id="ARBA00004651"/>
    </source>
</evidence>
<evidence type="ECO:0000256" key="5">
    <source>
        <dbReference type="ARBA" id="ARBA00022989"/>
    </source>
</evidence>
<evidence type="ECO:0000313" key="11">
    <source>
        <dbReference type="Proteomes" id="UP000627369"/>
    </source>
</evidence>
<feature type="transmembrane region" description="Helical" evidence="8">
    <location>
        <begin position="21"/>
        <end position="43"/>
    </location>
</feature>
<comment type="subcellular location">
    <subcellularLocation>
        <location evidence="1">Cell membrane</location>
        <topology evidence="1">Multi-pass membrane protein</topology>
    </subcellularLocation>
</comment>
<evidence type="ECO:0000256" key="8">
    <source>
        <dbReference type="SAM" id="Phobius"/>
    </source>
</evidence>
<evidence type="ECO:0000256" key="4">
    <source>
        <dbReference type="ARBA" id="ARBA00022692"/>
    </source>
</evidence>
<accession>A0A919FTR6</accession>
<feature type="transmembrane region" description="Helical" evidence="8">
    <location>
        <begin position="195"/>
        <end position="212"/>
    </location>
</feature>
<evidence type="ECO:0000256" key="7">
    <source>
        <dbReference type="SAM" id="MobiDB-lite"/>
    </source>
</evidence>
<feature type="transmembrane region" description="Helical" evidence="8">
    <location>
        <begin position="79"/>
        <end position="99"/>
    </location>
</feature>
<gene>
    <name evidence="10" type="ORF">GCM10017772_21430</name>
</gene>
<dbReference type="AlphaFoldDB" id="A0A919FTR6"/>
<dbReference type="PANTHER" id="PTHR42709:SF6">
    <property type="entry name" value="UNDECAPRENYL PHOSPHATE TRANSPORTER A"/>
    <property type="match status" value="1"/>
</dbReference>
<keyword evidence="5 8" id="KW-1133">Transmembrane helix</keyword>
<dbReference type="Pfam" id="PF09335">
    <property type="entry name" value="VTT_dom"/>
    <property type="match status" value="1"/>
</dbReference>
<dbReference type="InterPro" id="IPR051311">
    <property type="entry name" value="DedA_domain"/>
</dbReference>
<keyword evidence="3" id="KW-1003">Cell membrane</keyword>
<dbReference type="GO" id="GO:0005886">
    <property type="term" value="C:plasma membrane"/>
    <property type="evidence" value="ECO:0007669"/>
    <property type="project" value="UniProtKB-SubCell"/>
</dbReference>
<evidence type="ECO:0000259" key="9">
    <source>
        <dbReference type="Pfam" id="PF09335"/>
    </source>
</evidence>
<feature type="region of interest" description="Disordered" evidence="7">
    <location>
        <begin position="229"/>
        <end position="259"/>
    </location>
</feature>
<dbReference type="PANTHER" id="PTHR42709">
    <property type="entry name" value="ALKALINE PHOSPHATASE LIKE PROTEIN"/>
    <property type="match status" value="1"/>
</dbReference>
<feature type="domain" description="VTT" evidence="9">
    <location>
        <begin position="60"/>
        <end position="183"/>
    </location>
</feature>
<comment type="caution">
    <text evidence="10">The sequence shown here is derived from an EMBL/GenBank/DDBJ whole genome shotgun (WGS) entry which is preliminary data.</text>
</comment>
<evidence type="ECO:0000256" key="3">
    <source>
        <dbReference type="ARBA" id="ARBA00022475"/>
    </source>
</evidence>
<dbReference type="InterPro" id="IPR032816">
    <property type="entry name" value="VTT_dom"/>
</dbReference>
<reference evidence="10" key="1">
    <citation type="journal article" date="2014" name="Int. J. Syst. Evol. Microbiol.">
        <title>Complete genome sequence of Corynebacterium casei LMG S-19264T (=DSM 44701T), isolated from a smear-ripened cheese.</title>
        <authorList>
            <consortium name="US DOE Joint Genome Institute (JGI-PGF)"/>
            <person name="Walter F."/>
            <person name="Albersmeier A."/>
            <person name="Kalinowski J."/>
            <person name="Ruckert C."/>
        </authorList>
    </citation>
    <scope>NUCLEOTIDE SEQUENCE</scope>
    <source>
        <strain evidence="10">CGMCC 4.7398</strain>
    </source>
</reference>
<feature type="transmembrane region" description="Helical" evidence="8">
    <location>
        <begin position="164"/>
        <end position="189"/>
    </location>
</feature>
<dbReference type="EMBL" id="BNAS01000003">
    <property type="protein sequence ID" value="GHH72233.1"/>
    <property type="molecule type" value="Genomic_DNA"/>
</dbReference>
<evidence type="ECO:0000256" key="2">
    <source>
        <dbReference type="ARBA" id="ARBA00010792"/>
    </source>
</evidence>